<name>A0A072VG09_MEDTR</name>
<sequence>MTWLVDKFSLPRSQFIGDFVHNSNKFSLLIFPCFGWLDFGKQQHIICKNEVGDARATSRNLKGYPTSSSNLFLGHFPRSLHTKHKKIWGERVTLSKTS</sequence>
<proteinExistence type="predicted"/>
<dbReference type="HOGENOM" id="CLU_2336775_0_0_1"/>
<reference evidence="1 3" key="1">
    <citation type="journal article" date="2011" name="Nature">
        <title>The Medicago genome provides insight into the evolution of rhizobial symbioses.</title>
        <authorList>
            <person name="Young N.D."/>
            <person name="Debelle F."/>
            <person name="Oldroyd G.E."/>
            <person name="Geurts R."/>
            <person name="Cannon S.B."/>
            <person name="Udvardi M.K."/>
            <person name="Benedito V.A."/>
            <person name="Mayer K.F."/>
            <person name="Gouzy J."/>
            <person name="Schoof H."/>
            <person name="Van de Peer Y."/>
            <person name="Proost S."/>
            <person name="Cook D.R."/>
            <person name="Meyers B.C."/>
            <person name="Spannagl M."/>
            <person name="Cheung F."/>
            <person name="De Mita S."/>
            <person name="Krishnakumar V."/>
            <person name="Gundlach H."/>
            <person name="Zhou S."/>
            <person name="Mudge J."/>
            <person name="Bharti A.K."/>
            <person name="Murray J.D."/>
            <person name="Naoumkina M.A."/>
            <person name="Rosen B."/>
            <person name="Silverstein K.A."/>
            <person name="Tang H."/>
            <person name="Rombauts S."/>
            <person name="Zhao P.X."/>
            <person name="Zhou P."/>
            <person name="Barbe V."/>
            <person name="Bardou P."/>
            <person name="Bechner M."/>
            <person name="Bellec A."/>
            <person name="Berger A."/>
            <person name="Berges H."/>
            <person name="Bidwell S."/>
            <person name="Bisseling T."/>
            <person name="Choisne N."/>
            <person name="Couloux A."/>
            <person name="Denny R."/>
            <person name="Deshpande S."/>
            <person name="Dai X."/>
            <person name="Doyle J.J."/>
            <person name="Dudez A.M."/>
            <person name="Farmer A.D."/>
            <person name="Fouteau S."/>
            <person name="Franken C."/>
            <person name="Gibelin C."/>
            <person name="Gish J."/>
            <person name="Goldstein S."/>
            <person name="Gonzalez A.J."/>
            <person name="Green P.J."/>
            <person name="Hallab A."/>
            <person name="Hartog M."/>
            <person name="Hua A."/>
            <person name="Humphray S.J."/>
            <person name="Jeong D.H."/>
            <person name="Jing Y."/>
            <person name="Jocker A."/>
            <person name="Kenton S.M."/>
            <person name="Kim D.J."/>
            <person name="Klee K."/>
            <person name="Lai H."/>
            <person name="Lang C."/>
            <person name="Lin S."/>
            <person name="Macmil S.L."/>
            <person name="Magdelenat G."/>
            <person name="Matthews L."/>
            <person name="McCorrison J."/>
            <person name="Monaghan E.L."/>
            <person name="Mun J.H."/>
            <person name="Najar F.Z."/>
            <person name="Nicholson C."/>
            <person name="Noirot C."/>
            <person name="O'Bleness M."/>
            <person name="Paule C.R."/>
            <person name="Poulain J."/>
            <person name="Prion F."/>
            <person name="Qin B."/>
            <person name="Qu C."/>
            <person name="Retzel E.F."/>
            <person name="Riddle C."/>
            <person name="Sallet E."/>
            <person name="Samain S."/>
            <person name="Samson N."/>
            <person name="Sanders I."/>
            <person name="Saurat O."/>
            <person name="Scarpelli C."/>
            <person name="Schiex T."/>
            <person name="Segurens B."/>
            <person name="Severin A.J."/>
            <person name="Sherrier D.J."/>
            <person name="Shi R."/>
            <person name="Sims S."/>
            <person name="Singer S.R."/>
            <person name="Sinharoy S."/>
            <person name="Sterck L."/>
            <person name="Viollet A."/>
            <person name="Wang B.B."/>
            <person name="Wang K."/>
            <person name="Wang M."/>
            <person name="Wang X."/>
            <person name="Warfsmann J."/>
            <person name="Weissenbach J."/>
            <person name="White D.D."/>
            <person name="White J.D."/>
            <person name="Wiley G.B."/>
            <person name="Wincker P."/>
            <person name="Xing Y."/>
            <person name="Yang L."/>
            <person name="Yao Z."/>
            <person name="Ying F."/>
            <person name="Zhai J."/>
            <person name="Zhou L."/>
            <person name="Zuber A."/>
            <person name="Denarie J."/>
            <person name="Dixon R.A."/>
            <person name="May G.D."/>
            <person name="Schwartz D.C."/>
            <person name="Rogers J."/>
            <person name="Quetier F."/>
            <person name="Town C.D."/>
            <person name="Roe B.A."/>
        </authorList>
    </citation>
    <scope>NUCLEOTIDE SEQUENCE [LARGE SCALE GENOMIC DNA]</scope>
    <source>
        <strain evidence="1">A17</strain>
        <strain evidence="2 3">cv. Jemalong A17</strain>
    </source>
</reference>
<keyword evidence="3" id="KW-1185">Reference proteome</keyword>
<dbReference type="EnsemblPlants" id="KEH40737">
    <property type="protein sequence ID" value="KEH40737"/>
    <property type="gene ID" value="MTR_1g033970"/>
</dbReference>
<evidence type="ECO:0000313" key="1">
    <source>
        <dbReference type="EMBL" id="KEH40737.1"/>
    </source>
</evidence>
<evidence type="ECO:0000313" key="3">
    <source>
        <dbReference type="Proteomes" id="UP000002051"/>
    </source>
</evidence>
<dbReference type="Proteomes" id="UP000002051">
    <property type="component" value="Unassembled WGS sequence"/>
</dbReference>
<gene>
    <name evidence="1" type="ordered locus">MTR_1g033970</name>
</gene>
<evidence type="ECO:0000313" key="2">
    <source>
        <dbReference type="EnsemblPlants" id="KEH40737"/>
    </source>
</evidence>
<reference evidence="1 3" key="2">
    <citation type="journal article" date="2014" name="BMC Genomics">
        <title>An improved genome release (version Mt4.0) for the model legume Medicago truncatula.</title>
        <authorList>
            <person name="Tang H."/>
            <person name="Krishnakumar V."/>
            <person name="Bidwell S."/>
            <person name="Rosen B."/>
            <person name="Chan A."/>
            <person name="Zhou S."/>
            <person name="Gentzbittel L."/>
            <person name="Childs K.L."/>
            <person name="Yandell M."/>
            <person name="Gundlach H."/>
            <person name="Mayer K.F."/>
            <person name="Schwartz D.C."/>
            <person name="Town C.D."/>
        </authorList>
    </citation>
    <scope>GENOME REANNOTATION</scope>
    <source>
        <strain evidence="1">A17</strain>
        <strain evidence="2 3">cv. Jemalong A17</strain>
    </source>
</reference>
<dbReference type="EMBL" id="CM001217">
    <property type="protein sequence ID" value="KEH40737.1"/>
    <property type="molecule type" value="Genomic_DNA"/>
</dbReference>
<reference evidence="2" key="3">
    <citation type="submission" date="2015-04" db="UniProtKB">
        <authorList>
            <consortium name="EnsemblPlants"/>
        </authorList>
    </citation>
    <scope>IDENTIFICATION</scope>
    <source>
        <strain evidence="2">cv. Jemalong A17</strain>
    </source>
</reference>
<organism evidence="1 3">
    <name type="scientific">Medicago truncatula</name>
    <name type="common">Barrel medic</name>
    <name type="synonym">Medicago tribuloides</name>
    <dbReference type="NCBI Taxonomy" id="3880"/>
    <lineage>
        <taxon>Eukaryota</taxon>
        <taxon>Viridiplantae</taxon>
        <taxon>Streptophyta</taxon>
        <taxon>Embryophyta</taxon>
        <taxon>Tracheophyta</taxon>
        <taxon>Spermatophyta</taxon>
        <taxon>Magnoliopsida</taxon>
        <taxon>eudicotyledons</taxon>
        <taxon>Gunneridae</taxon>
        <taxon>Pentapetalae</taxon>
        <taxon>rosids</taxon>
        <taxon>fabids</taxon>
        <taxon>Fabales</taxon>
        <taxon>Fabaceae</taxon>
        <taxon>Papilionoideae</taxon>
        <taxon>50 kb inversion clade</taxon>
        <taxon>NPAAA clade</taxon>
        <taxon>Hologalegina</taxon>
        <taxon>IRL clade</taxon>
        <taxon>Trifolieae</taxon>
        <taxon>Medicago</taxon>
    </lineage>
</organism>
<accession>A0A072VG09</accession>
<protein>
    <submittedName>
        <fullName evidence="1 2">Uncharacterized protein</fullName>
    </submittedName>
</protein>
<dbReference type="AlphaFoldDB" id="A0A072VG09"/>